<evidence type="ECO:0000313" key="2">
    <source>
        <dbReference type="Proteomes" id="UP000241238"/>
    </source>
</evidence>
<reference evidence="2" key="1">
    <citation type="journal article" date="2018" name="MSphere">
        <title>Fusobacterium Genomics Using MinION and Illumina Sequencing Enables Genome Completion and Correction.</title>
        <authorList>
            <person name="Todd S.M."/>
            <person name="Settlage R.E."/>
            <person name="Lahmers K.K."/>
            <person name="Slade D.J."/>
        </authorList>
    </citation>
    <scope>NUCLEOTIDE SEQUENCE [LARGE SCALE GENOMIC DNA]</scope>
    <source>
        <strain evidence="2">ATCC 27725</strain>
    </source>
</reference>
<keyword evidence="2" id="KW-1185">Reference proteome</keyword>
<organism evidence="1 2">
    <name type="scientific">Fusobacterium varium ATCC 27725</name>
    <dbReference type="NCBI Taxonomy" id="469618"/>
    <lineage>
        <taxon>Bacteria</taxon>
        <taxon>Fusobacteriati</taxon>
        <taxon>Fusobacteriota</taxon>
        <taxon>Fusobacteriia</taxon>
        <taxon>Fusobacteriales</taxon>
        <taxon>Fusobacteriaceae</taxon>
        <taxon>Fusobacterium</taxon>
    </lineage>
</organism>
<proteinExistence type="predicted"/>
<sequence>MEKELKKVDFKEQVGDNILIKTKNHIPYEIYINGHELSGVSNIKINTNLTHDSFNHSIILEIKVINDLEIINES</sequence>
<evidence type="ECO:0000313" key="1">
    <source>
        <dbReference type="EMBL" id="AVQ30365.1"/>
    </source>
</evidence>
<dbReference type="RefSeq" id="WP_005948866.1">
    <property type="nucleotide sequence ID" value="NZ_CP028103.1"/>
</dbReference>
<name>A0ABM6U2D7_FUSVA</name>
<dbReference type="GeneID" id="77467069"/>
<dbReference type="EMBL" id="CP028103">
    <property type="protein sequence ID" value="AVQ30365.1"/>
    <property type="molecule type" value="Genomic_DNA"/>
</dbReference>
<protein>
    <submittedName>
        <fullName evidence="1">Uncharacterized protein</fullName>
    </submittedName>
</protein>
<dbReference type="Proteomes" id="UP000241238">
    <property type="component" value="Chromosome"/>
</dbReference>
<gene>
    <name evidence="1" type="ORF">C4N18_03630</name>
</gene>
<accession>A0ABM6U2D7</accession>